<gene>
    <name evidence="11" type="ORF">B4U80_08602</name>
</gene>
<reference evidence="11 12" key="1">
    <citation type="journal article" date="2018" name="Gigascience">
        <title>Genomes of trombidid mites reveal novel predicted allergens and laterally-transferred genes associated with secondary metabolism.</title>
        <authorList>
            <person name="Dong X."/>
            <person name="Chaisiri K."/>
            <person name="Xia D."/>
            <person name="Armstrong S.D."/>
            <person name="Fang Y."/>
            <person name="Donnelly M.J."/>
            <person name="Kadowaki T."/>
            <person name="McGarry J.W."/>
            <person name="Darby A.C."/>
            <person name="Makepeace B.L."/>
        </authorList>
    </citation>
    <scope>NUCLEOTIDE SEQUENCE [LARGE SCALE GENOMIC DNA]</scope>
    <source>
        <strain evidence="11">UoL-UT</strain>
    </source>
</reference>
<keyword evidence="6" id="KW-0658">Purine biosynthesis</keyword>
<comment type="pathway">
    <text evidence="1">Purine metabolism; IMP biosynthesis via de novo pathway; N(1)-(5-phospho-D-ribosyl)glycinamide from 5-phospho-alpha-D-ribose 1-diphosphate: step 2/2.</text>
</comment>
<organism evidence="11 12">
    <name type="scientific">Leptotrombidium deliense</name>
    <dbReference type="NCBI Taxonomy" id="299467"/>
    <lineage>
        <taxon>Eukaryota</taxon>
        <taxon>Metazoa</taxon>
        <taxon>Ecdysozoa</taxon>
        <taxon>Arthropoda</taxon>
        <taxon>Chelicerata</taxon>
        <taxon>Arachnida</taxon>
        <taxon>Acari</taxon>
        <taxon>Acariformes</taxon>
        <taxon>Trombidiformes</taxon>
        <taxon>Prostigmata</taxon>
        <taxon>Anystina</taxon>
        <taxon>Parasitengona</taxon>
        <taxon>Trombiculoidea</taxon>
        <taxon>Trombiculidae</taxon>
        <taxon>Leptotrombidium</taxon>
    </lineage>
</organism>
<dbReference type="GO" id="GO:0005524">
    <property type="term" value="F:ATP binding"/>
    <property type="evidence" value="ECO:0007669"/>
    <property type="project" value="UniProtKB-UniRule"/>
</dbReference>
<name>A0A443SB39_9ACAR</name>
<dbReference type="EMBL" id="NCKV01004545">
    <property type="protein sequence ID" value="RWS24684.1"/>
    <property type="molecule type" value="Genomic_DNA"/>
</dbReference>
<evidence type="ECO:0000256" key="3">
    <source>
        <dbReference type="ARBA" id="ARBA00022598"/>
    </source>
</evidence>
<accession>A0A443SB39</accession>
<dbReference type="Proteomes" id="UP000288716">
    <property type="component" value="Unassembled WGS sequence"/>
</dbReference>
<dbReference type="Gene3D" id="3.30.470.20">
    <property type="entry name" value="ATP-grasp fold, B domain"/>
    <property type="match status" value="1"/>
</dbReference>
<evidence type="ECO:0000256" key="5">
    <source>
        <dbReference type="ARBA" id="ARBA00022741"/>
    </source>
</evidence>
<dbReference type="EC" id="6.3.4.13" evidence="2"/>
<dbReference type="InterPro" id="IPR016185">
    <property type="entry name" value="PreATP-grasp_dom_sf"/>
</dbReference>
<dbReference type="FunFam" id="3.30.470.20:FF:000018">
    <property type="entry name" value="Trifunctional purine biosynthetic protein adenosine-3"/>
    <property type="match status" value="1"/>
</dbReference>
<dbReference type="SUPFAM" id="SSF56059">
    <property type="entry name" value="Glutathione synthetase ATP-binding domain-like"/>
    <property type="match status" value="1"/>
</dbReference>
<proteinExistence type="predicted"/>
<keyword evidence="4" id="KW-0479">Metal-binding</keyword>
<dbReference type="GO" id="GO:0004637">
    <property type="term" value="F:phosphoribosylamine-glycine ligase activity"/>
    <property type="evidence" value="ECO:0007669"/>
    <property type="project" value="UniProtKB-EC"/>
</dbReference>
<keyword evidence="8" id="KW-0464">Manganese</keyword>
<dbReference type="PROSITE" id="PS00184">
    <property type="entry name" value="GARS"/>
    <property type="match status" value="1"/>
</dbReference>
<dbReference type="OrthoDB" id="6478464at2759"/>
<dbReference type="InterPro" id="IPR000115">
    <property type="entry name" value="PRibGlycinamide_synth"/>
</dbReference>
<evidence type="ECO:0000313" key="12">
    <source>
        <dbReference type="Proteomes" id="UP000288716"/>
    </source>
</evidence>
<dbReference type="VEuPathDB" id="VectorBase:LDEU007355"/>
<feature type="non-terminal residue" evidence="11">
    <location>
        <position position="311"/>
    </location>
</feature>
<evidence type="ECO:0000256" key="7">
    <source>
        <dbReference type="ARBA" id="ARBA00022840"/>
    </source>
</evidence>
<dbReference type="GO" id="GO:0009113">
    <property type="term" value="P:purine nucleobase biosynthetic process"/>
    <property type="evidence" value="ECO:0007669"/>
    <property type="project" value="InterPro"/>
</dbReference>
<comment type="caution">
    <text evidence="11">The sequence shown here is derived from an EMBL/GenBank/DDBJ whole genome shotgun (WGS) entry which is preliminary data.</text>
</comment>
<dbReference type="GO" id="GO:0046872">
    <property type="term" value="F:metal ion binding"/>
    <property type="evidence" value="ECO:0007669"/>
    <property type="project" value="UniProtKB-KW"/>
</dbReference>
<dbReference type="InterPro" id="IPR020562">
    <property type="entry name" value="PRibGlycinamide_synth_N"/>
</dbReference>
<evidence type="ECO:0000256" key="1">
    <source>
        <dbReference type="ARBA" id="ARBA00005174"/>
    </source>
</evidence>
<keyword evidence="3" id="KW-0436">Ligase</keyword>
<dbReference type="STRING" id="299467.A0A443SB39"/>
<dbReference type="FunFam" id="3.40.50.20:FF:000006">
    <property type="entry name" value="Phosphoribosylamine--glycine ligase, chloroplastic"/>
    <property type="match status" value="1"/>
</dbReference>
<dbReference type="GO" id="GO:0006164">
    <property type="term" value="P:purine nucleotide biosynthetic process"/>
    <property type="evidence" value="ECO:0007669"/>
    <property type="project" value="UniProtKB-KW"/>
</dbReference>
<evidence type="ECO:0000259" key="10">
    <source>
        <dbReference type="PROSITE" id="PS50975"/>
    </source>
</evidence>
<dbReference type="Gene3D" id="3.40.50.20">
    <property type="match status" value="1"/>
</dbReference>
<dbReference type="Pfam" id="PF02844">
    <property type="entry name" value="GARS_N"/>
    <property type="match status" value="1"/>
</dbReference>
<dbReference type="SUPFAM" id="SSF52440">
    <property type="entry name" value="PreATP-grasp domain"/>
    <property type="match status" value="1"/>
</dbReference>
<evidence type="ECO:0000313" key="11">
    <source>
        <dbReference type="EMBL" id="RWS24684.1"/>
    </source>
</evidence>
<evidence type="ECO:0000256" key="8">
    <source>
        <dbReference type="ARBA" id="ARBA00023211"/>
    </source>
</evidence>
<dbReference type="InterPro" id="IPR020561">
    <property type="entry name" value="PRibGlycinamid_synth_ATP-grasp"/>
</dbReference>
<feature type="domain" description="ATP-grasp" evidence="10">
    <location>
        <begin position="109"/>
        <end position="311"/>
    </location>
</feature>
<dbReference type="AlphaFoldDB" id="A0A443SB39"/>
<protein>
    <recommendedName>
        <fullName evidence="2">phosphoribosylamine--glycine ligase</fullName>
        <ecNumber evidence="2">6.3.4.13</ecNumber>
    </recommendedName>
</protein>
<sequence>MTETVLLIGSGAREHALAWKLLQSPKVAKLFVAPGNGGTAALGLNLDLNVKENGKVLEWCKKNKPSLVVVGPEDPLNNGIADVLRAAGFACFGPSKAAAQIECDKSFAKHFMVRHNIPTASYKTFTDVKEAKNFVKNADFNALVIKASGLAAGKGVVVAQNIDEVCENIDLMLGKKIFGDAGSTIVIEELLEGPEVSVLAFTDGNTVSVMPPAQDHKRAHDGDKGPNTGGMGAYCPCPLINSEQLKTIEKEVLQKAVDGMRSEGKPFIGVLYAGLMLTEKGPKVLEFNCRFGDPETQSILPLLDSDLFDVC</sequence>
<dbReference type="PANTHER" id="PTHR43472:SF1">
    <property type="entry name" value="PHOSPHORIBOSYLAMINE--GLYCINE LIGASE, CHLOROPLASTIC"/>
    <property type="match status" value="1"/>
</dbReference>
<dbReference type="FunFam" id="3.30.1490.20:FF:000006">
    <property type="entry name" value="phosphoribosylamine--glycine ligase, chloroplastic-like"/>
    <property type="match status" value="1"/>
</dbReference>
<evidence type="ECO:0000256" key="2">
    <source>
        <dbReference type="ARBA" id="ARBA00013255"/>
    </source>
</evidence>
<dbReference type="Gene3D" id="3.30.1490.20">
    <property type="entry name" value="ATP-grasp fold, A domain"/>
    <property type="match status" value="1"/>
</dbReference>
<dbReference type="SMART" id="SM01209">
    <property type="entry name" value="GARS_A"/>
    <property type="match status" value="1"/>
</dbReference>
<evidence type="ECO:0000256" key="6">
    <source>
        <dbReference type="ARBA" id="ARBA00022755"/>
    </source>
</evidence>
<keyword evidence="12" id="KW-1185">Reference proteome</keyword>
<dbReference type="InterPro" id="IPR013815">
    <property type="entry name" value="ATP_grasp_subdomain_1"/>
</dbReference>
<dbReference type="PROSITE" id="PS50975">
    <property type="entry name" value="ATP_GRASP"/>
    <property type="match status" value="1"/>
</dbReference>
<dbReference type="Pfam" id="PF01071">
    <property type="entry name" value="GARS_A"/>
    <property type="match status" value="1"/>
</dbReference>
<evidence type="ECO:0000256" key="4">
    <source>
        <dbReference type="ARBA" id="ARBA00022723"/>
    </source>
</evidence>
<keyword evidence="7 9" id="KW-0067">ATP-binding</keyword>
<dbReference type="InterPro" id="IPR011761">
    <property type="entry name" value="ATP-grasp"/>
</dbReference>
<keyword evidence="5 9" id="KW-0547">Nucleotide-binding</keyword>
<dbReference type="PANTHER" id="PTHR43472">
    <property type="entry name" value="PHOSPHORIBOSYLAMINE--GLYCINE LIGASE"/>
    <property type="match status" value="1"/>
</dbReference>
<dbReference type="InterPro" id="IPR020559">
    <property type="entry name" value="PRibGlycinamide_synth_CS"/>
</dbReference>
<evidence type="ECO:0000256" key="9">
    <source>
        <dbReference type="PROSITE-ProRule" id="PRU00409"/>
    </source>
</evidence>
<dbReference type="NCBIfam" id="TIGR00877">
    <property type="entry name" value="purD"/>
    <property type="match status" value="1"/>
</dbReference>